<dbReference type="InterPro" id="IPR012292">
    <property type="entry name" value="Globin/Proto"/>
</dbReference>
<evidence type="ECO:0000256" key="5">
    <source>
        <dbReference type="ARBA" id="ARBA00022723"/>
    </source>
</evidence>
<dbReference type="SUPFAM" id="SSF54292">
    <property type="entry name" value="2Fe-2S ferredoxin-like"/>
    <property type="match status" value="1"/>
</dbReference>
<evidence type="ECO:0000256" key="3">
    <source>
        <dbReference type="ARBA" id="ARBA00022617"/>
    </source>
</evidence>
<gene>
    <name evidence="12" type="ORF">CLI92_08200</name>
</gene>
<evidence type="ECO:0000256" key="10">
    <source>
        <dbReference type="PIRSR" id="PIRSR601486-1"/>
    </source>
</evidence>
<dbReference type="InterPro" id="IPR001486">
    <property type="entry name" value="Hemoglobin_trunc"/>
</dbReference>
<evidence type="ECO:0000256" key="2">
    <source>
        <dbReference type="ARBA" id="ARBA00022448"/>
    </source>
</evidence>
<dbReference type="SUPFAM" id="SSF46458">
    <property type="entry name" value="Globin-like"/>
    <property type="match status" value="1"/>
</dbReference>
<comment type="cofactor">
    <cofactor evidence="9">
        <name>[2Fe-2S] cluster</name>
        <dbReference type="ChEBI" id="CHEBI:190135"/>
    </cofactor>
</comment>
<evidence type="ECO:0000259" key="11">
    <source>
        <dbReference type="PROSITE" id="PS51085"/>
    </source>
</evidence>
<dbReference type="GO" id="GO:0019825">
    <property type="term" value="F:oxygen binding"/>
    <property type="evidence" value="ECO:0007669"/>
    <property type="project" value="InterPro"/>
</dbReference>
<evidence type="ECO:0000256" key="8">
    <source>
        <dbReference type="ARBA" id="ARBA00023014"/>
    </source>
</evidence>
<evidence type="ECO:0000256" key="4">
    <source>
        <dbReference type="ARBA" id="ARBA00022714"/>
    </source>
</evidence>
<keyword evidence="3 10" id="KW-0349">Heme</keyword>
<dbReference type="GO" id="GO:0046872">
    <property type="term" value="F:metal ion binding"/>
    <property type="evidence" value="ECO:0007669"/>
    <property type="project" value="UniProtKB-KW"/>
</dbReference>
<dbReference type="EMBL" id="NTBI01000006">
    <property type="protein sequence ID" value="PAX16698.1"/>
    <property type="molecule type" value="Genomic_DNA"/>
</dbReference>
<name>A0A2A2T5G9_9BURK</name>
<keyword evidence="2" id="KW-0813">Transport</keyword>
<dbReference type="Pfam" id="PF00111">
    <property type="entry name" value="Fer2"/>
    <property type="match status" value="1"/>
</dbReference>
<dbReference type="PANTHER" id="PTHR43112:SF3">
    <property type="entry name" value="FERREDOXIN-2, CHLOROPLASTIC"/>
    <property type="match status" value="1"/>
</dbReference>
<dbReference type="CDD" id="cd00207">
    <property type="entry name" value="fer2"/>
    <property type="match status" value="1"/>
</dbReference>
<keyword evidence="5 10" id="KW-0479">Metal-binding</keyword>
<dbReference type="InterPro" id="IPR009050">
    <property type="entry name" value="Globin-like_sf"/>
</dbReference>
<dbReference type="CDD" id="cd00454">
    <property type="entry name" value="TrHb1_N"/>
    <property type="match status" value="1"/>
</dbReference>
<dbReference type="AlphaFoldDB" id="A0A2A2T5G9"/>
<dbReference type="PANTHER" id="PTHR43112">
    <property type="entry name" value="FERREDOXIN"/>
    <property type="match status" value="1"/>
</dbReference>
<keyword evidence="8" id="KW-0411">Iron-sulfur</keyword>
<dbReference type="InterPro" id="IPR036010">
    <property type="entry name" value="2Fe-2S_ferredoxin-like_sf"/>
</dbReference>
<evidence type="ECO:0000256" key="1">
    <source>
        <dbReference type="ARBA" id="ARBA00007874"/>
    </source>
</evidence>
<keyword evidence="7 10" id="KW-0408">Iron</keyword>
<evidence type="ECO:0000256" key="9">
    <source>
        <dbReference type="ARBA" id="ARBA00034078"/>
    </source>
</evidence>
<evidence type="ECO:0000313" key="13">
    <source>
        <dbReference type="Proteomes" id="UP000217780"/>
    </source>
</evidence>
<protein>
    <recommendedName>
        <fullName evidence="11">2Fe-2S ferredoxin-type domain-containing protein</fullName>
    </recommendedName>
</protein>
<comment type="caution">
    <text evidence="12">The sequence shown here is derived from an EMBL/GenBank/DDBJ whole genome shotgun (WGS) entry which is preliminary data.</text>
</comment>
<dbReference type="InterPro" id="IPR012675">
    <property type="entry name" value="Beta-grasp_dom_sf"/>
</dbReference>
<proteinExistence type="inferred from homology"/>
<dbReference type="Pfam" id="PF01152">
    <property type="entry name" value="Bac_globin"/>
    <property type="match status" value="1"/>
</dbReference>
<feature type="domain" description="2Fe-2S ferredoxin-type" evidence="11">
    <location>
        <begin position="89"/>
        <end position="177"/>
    </location>
</feature>
<reference evidence="12 13" key="1">
    <citation type="submission" date="2017-08" db="EMBL/GenBank/DDBJ databases">
        <title>WGS of Clinical strains of the CDC Group NO-1 linked to zoonotic infections in humans.</title>
        <authorList>
            <person name="Bernier A.-M."/>
            <person name="Bernard K."/>
        </authorList>
    </citation>
    <scope>NUCLEOTIDE SEQUENCE [LARGE SCALE GENOMIC DNA]</scope>
    <source>
        <strain evidence="12 13">NML91-0035</strain>
    </source>
</reference>
<sequence length="469" mass="52443">MPCSSRLTRWGGRAAALRTAGALTETGGTWVFLVGAKTKPRIVGRPLPGQPRAAGLAGPGQPCNNSLHCPTMPGLPVAGYALNPSHETMTIEIQFEGQTIRPFEHETVLDAMLRVGIATPFSCKGGSCHTCMTRCVTGEIPEKAQRGLPDRLRERGYFLPCKCVATSSMQLERKQAQDMVTRCMLVEVDGHGTGSLRIQFEPMTGLDYRAGQSLRLVNGAALEDEPVLMLTSDPQQTPVPEARWVLQQGDVVPDYFAPGAEFGLEFEVRGPFNLDYKDLPELVTPPPTDPQLWQELDNGKLARKIFDAFYAKVYADPLLSPFFHGVTMDRAASKQYSFIQQLMTGEKVYWGENPRNMHHWMIIPHSLFDHRQRLMVETLREHGLSESQIERWTRFEEYYRWDIVKDKEWPKRIGDQIFSIEGFDHETLSEATLCDQCGAEVAAGVTVLYHKRTGQISCPACATQQEAKA</sequence>
<dbReference type="InterPro" id="IPR001041">
    <property type="entry name" value="2Fe-2S_ferredoxin-type"/>
</dbReference>
<accession>A0A2A2T5G9</accession>
<dbReference type="Gene3D" id="3.10.20.30">
    <property type="match status" value="1"/>
</dbReference>
<dbReference type="GO" id="GO:0051537">
    <property type="term" value="F:2 iron, 2 sulfur cluster binding"/>
    <property type="evidence" value="ECO:0007669"/>
    <property type="project" value="UniProtKB-KW"/>
</dbReference>
<evidence type="ECO:0000256" key="6">
    <source>
        <dbReference type="ARBA" id="ARBA00022982"/>
    </source>
</evidence>
<evidence type="ECO:0000313" key="12">
    <source>
        <dbReference type="EMBL" id="PAX16698.1"/>
    </source>
</evidence>
<dbReference type="GO" id="GO:0020037">
    <property type="term" value="F:heme binding"/>
    <property type="evidence" value="ECO:0007669"/>
    <property type="project" value="InterPro"/>
</dbReference>
<keyword evidence="6" id="KW-0249">Electron transport</keyword>
<organism evidence="12 13">
    <name type="scientific">Vandammella animalimorsus</name>
    <dbReference type="NCBI Taxonomy" id="2029117"/>
    <lineage>
        <taxon>Bacteria</taxon>
        <taxon>Pseudomonadati</taxon>
        <taxon>Pseudomonadota</taxon>
        <taxon>Betaproteobacteria</taxon>
        <taxon>Burkholderiales</taxon>
        <taxon>Comamonadaceae</taxon>
        <taxon>Vandammella</taxon>
    </lineage>
</organism>
<feature type="binding site" description="distal binding residue" evidence="10">
    <location>
        <position position="358"/>
    </location>
    <ligand>
        <name>heme</name>
        <dbReference type="ChEBI" id="CHEBI:30413"/>
    </ligand>
    <ligandPart>
        <name>Fe</name>
        <dbReference type="ChEBI" id="CHEBI:18248"/>
    </ligandPart>
</feature>
<dbReference type="PROSITE" id="PS51085">
    <property type="entry name" value="2FE2S_FER_2"/>
    <property type="match status" value="1"/>
</dbReference>
<dbReference type="Proteomes" id="UP000217780">
    <property type="component" value="Unassembled WGS sequence"/>
</dbReference>
<dbReference type="Gene3D" id="1.10.490.10">
    <property type="entry name" value="Globins"/>
    <property type="match status" value="1"/>
</dbReference>
<keyword evidence="4" id="KW-0001">2Fe-2S</keyword>
<comment type="similarity">
    <text evidence="1">Belongs to the 2Fe2S plant-type ferredoxin family.</text>
</comment>
<evidence type="ECO:0000256" key="7">
    <source>
        <dbReference type="ARBA" id="ARBA00023004"/>
    </source>
</evidence>